<evidence type="ECO:0000256" key="7">
    <source>
        <dbReference type="ARBA" id="ARBA00023242"/>
    </source>
</evidence>
<feature type="compositionally biased region" description="Basic and acidic residues" evidence="10">
    <location>
        <begin position="814"/>
        <end position="824"/>
    </location>
</feature>
<feature type="region of interest" description="Disordered" evidence="10">
    <location>
        <begin position="878"/>
        <end position="899"/>
    </location>
</feature>
<dbReference type="Pfam" id="PF09494">
    <property type="entry name" value="Slx4"/>
    <property type="match status" value="1"/>
</dbReference>
<feature type="region of interest" description="Disordered" evidence="10">
    <location>
        <begin position="482"/>
        <end position="600"/>
    </location>
</feature>
<dbReference type="Proteomes" id="UP000651452">
    <property type="component" value="Unassembled WGS sequence"/>
</dbReference>
<dbReference type="GO" id="GO:0006260">
    <property type="term" value="P:DNA replication"/>
    <property type="evidence" value="ECO:0007669"/>
    <property type="project" value="InterPro"/>
</dbReference>
<feature type="compositionally biased region" description="Polar residues" evidence="10">
    <location>
        <begin position="570"/>
        <end position="579"/>
    </location>
</feature>
<evidence type="ECO:0000313" key="11">
    <source>
        <dbReference type="EMBL" id="KAF9690630.1"/>
    </source>
</evidence>
<evidence type="ECO:0000256" key="3">
    <source>
        <dbReference type="ARBA" id="ARBA00022553"/>
    </source>
</evidence>
<feature type="compositionally biased region" description="Polar residues" evidence="10">
    <location>
        <begin position="777"/>
        <end position="787"/>
    </location>
</feature>
<name>A0A8H7IS80_9PLEO</name>
<accession>A0A8H7IS80</accession>
<feature type="compositionally biased region" description="Polar residues" evidence="10">
    <location>
        <begin position="526"/>
        <end position="555"/>
    </location>
</feature>
<organism evidence="11 12">
    <name type="scientific">Ascochyta lentis</name>
    <dbReference type="NCBI Taxonomy" id="205686"/>
    <lineage>
        <taxon>Eukaryota</taxon>
        <taxon>Fungi</taxon>
        <taxon>Dikarya</taxon>
        <taxon>Ascomycota</taxon>
        <taxon>Pezizomycotina</taxon>
        <taxon>Dothideomycetes</taxon>
        <taxon>Pleosporomycetidae</taxon>
        <taxon>Pleosporales</taxon>
        <taxon>Pleosporineae</taxon>
        <taxon>Didymellaceae</taxon>
        <taxon>Ascochyta</taxon>
    </lineage>
</organism>
<feature type="region of interest" description="Disordered" evidence="10">
    <location>
        <begin position="140"/>
        <end position="165"/>
    </location>
</feature>
<feature type="compositionally biased region" description="Basic and acidic residues" evidence="10">
    <location>
        <begin position="397"/>
        <end position="415"/>
    </location>
</feature>
<evidence type="ECO:0000256" key="9">
    <source>
        <dbReference type="HAMAP-Rule" id="MF_03110"/>
    </source>
</evidence>
<feature type="region of interest" description="Disordered" evidence="10">
    <location>
        <begin position="206"/>
        <end position="439"/>
    </location>
</feature>
<reference evidence="11" key="2">
    <citation type="submission" date="2020-09" db="EMBL/GenBank/DDBJ databases">
        <title>Reference genome assembly for Australian Ascochyta lentis isolate Al4.</title>
        <authorList>
            <person name="Lee R.C."/>
            <person name="Farfan-Caceres L.M."/>
            <person name="Debler J.W."/>
            <person name="Williams A.H."/>
            <person name="Henares B.M."/>
        </authorList>
    </citation>
    <scope>NUCLEOTIDE SEQUENCE</scope>
    <source>
        <strain evidence="11">Al4</strain>
    </source>
</reference>
<dbReference type="EMBL" id="RZGK01000023">
    <property type="protein sequence ID" value="KAF9690630.1"/>
    <property type="molecule type" value="Genomic_DNA"/>
</dbReference>
<feature type="compositionally biased region" description="Basic and acidic residues" evidence="10">
    <location>
        <begin position="19"/>
        <end position="32"/>
    </location>
</feature>
<gene>
    <name evidence="9" type="primary">SLX4</name>
    <name evidence="11" type="ORF">EKO04_011406</name>
</gene>
<keyword evidence="6 9" id="KW-0234">DNA repair</keyword>
<dbReference type="GO" id="GO:0006281">
    <property type="term" value="P:DNA repair"/>
    <property type="evidence" value="ECO:0007669"/>
    <property type="project" value="UniProtKB-UniRule"/>
</dbReference>
<comment type="similarity">
    <text evidence="2 9">Belongs to the SLX4 family.</text>
</comment>
<protein>
    <recommendedName>
        <fullName evidence="8 9">Structure-specific endonuclease subunit SLX4</fullName>
    </recommendedName>
</protein>
<evidence type="ECO:0000256" key="8">
    <source>
        <dbReference type="ARBA" id="ARBA00029496"/>
    </source>
</evidence>
<feature type="region of interest" description="Disordered" evidence="10">
    <location>
        <begin position="801"/>
        <end position="864"/>
    </location>
</feature>
<evidence type="ECO:0000256" key="5">
    <source>
        <dbReference type="ARBA" id="ARBA00023172"/>
    </source>
</evidence>
<dbReference type="GO" id="GO:0017108">
    <property type="term" value="F:5'-flap endonuclease activity"/>
    <property type="evidence" value="ECO:0007669"/>
    <property type="project" value="InterPro"/>
</dbReference>
<sequence length="1060" mass="116159">MSAVSNIEALLDEAARDVEKNREQAANDEARDYGATLQSRYPAGRPGSGPTLQMHSDANHLKQREKGYFHTRRLRTASATVRVTPAQLVAVALRRQVQLLQMAGKEYTIVVLSSSPPAPDVYNSPHYAAPNRRVAMPPSSPFALSPLSSPRKQASGALTSGSRAIPIPEKATRGFATVSSLVRSEHFAQRLDDEIADVSHLQPLADLRENTEEGNSIAKKPRKRDTKNATAPKGENPKPKPRGRKPKADKELTEDTVLNDPELRLPRTTKSPFFEGADAQPIPEVPTEPAAHAPKLTKASKPRKPRAKKEKVDTGDTEAKPKKARVTKPKTAAKTGKAQREAADVVSAHFSTDKHQGDTTQESGATVESNLQNASIWDVPQSPRSRQKAPQRPSDLLAERLELEEAVTRRRDWTPPRDTAAQSPSTVSTGKENRPTTRESLTGTFTHLISNFTYESPTAKVTSNLTMPSAVNSGVTKRRRVELVDVPGVQTASRASSPEKGKAPKKKPRTITDLVTGQYAPKETGRNPQTITSDFFSPQISTTKVPLNDVTTPNLAAQLKKPPRKRSKSTDGSEATTTKSKPRARKASTKPPARPKPVAEKLLSPTSAVLRMSRQEVLFGTSSQLALEESPTTVRQIQQALTASEQDTGGISLSKLDTLPRWSRLHKIEGRRGLWRESTRDSEGGLLENIENVSIPEPDRTEDLPLLMDVTREEPSLPSDFVDIDDIEPGPIAISSDPPTPPRAKPQTRVEGHALHSSAAPDIDVFDDIDDFDSGLPPSNQKAQSQDSFADIDDLQIAAETASPSASAPAIAEELPRKHGERPPKMKSAVSTIAASAPHASRRPSPTQQVSQRLPSTPSKGSGRFVDIEEILDSEEEALETFSPTPPRARKLQTSPPLPMVLDLEPSALSKRGAEGSETPQIFRILTAHLEWAHIKSSICALITAHIRSIPPTTDPKKPSWHEKILMYDPIILEDFTAYLNSNTKLRTYKRATQKQIKAYNKELKMKGNAILGVERDDQVLAVEKELEVHMIRDWCQELSVCCIHAKESRGRGSARKGFY</sequence>
<comment type="subcellular location">
    <subcellularLocation>
        <location evidence="1 9">Nucleus</location>
    </subcellularLocation>
</comment>
<feature type="compositionally biased region" description="Low complexity" evidence="10">
    <location>
        <begin position="801"/>
        <end position="813"/>
    </location>
</feature>
<dbReference type="GO" id="GO:0006310">
    <property type="term" value="P:DNA recombination"/>
    <property type="evidence" value="ECO:0007669"/>
    <property type="project" value="UniProtKB-UniRule"/>
</dbReference>
<keyword evidence="3 9" id="KW-0597">Phosphoprotein</keyword>
<feature type="compositionally biased region" description="Polar residues" evidence="10">
    <location>
        <begin position="358"/>
        <end position="375"/>
    </location>
</feature>
<dbReference type="OrthoDB" id="5349119at2759"/>
<dbReference type="HAMAP" id="MF_03110">
    <property type="entry name" value="Endonuc_su_Slx4"/>
    <property type="match status" value="1"/>
</dbReference>
<comment type="subunit">
    <text evidence="9">Forms a heterodimer with SLX1.</text>
</comment>
<evidence type="ECO:0000256" key="6">
    <source>
        <dbReference type="ARBA" id="ARBA00023204"/>
    </source>
</evidence>
<keyword evidence="4 9" id="KW-0227">DNA damage</keyword>
<feature type="compositionally biased region" description="Acidic residues" evidence="10">
    <location>
        <begin position="764"/>
        <end position="773"/>
    </location>
</feature>
<proteinExistence type="inferred from homology"/>
<evidence type="ECO:0000256" key="2">
    <source>
        <dbReference type="ARBA" id="ARBA00006661"/>
    </source>
</evidence>
<feature type="compositionally biased region" description="Low complexity" evidence="10">
    <location>
        <begin position="141"/>
        <end position="150"/>
    </location>
</feature>
<feature type="compositionally biased region" description="Low complexity" evidence="10">
    <location>
        <begin position="834"/>
        <end position="846"/>
    </location>
</feature>
<keyword evidence="5 9" id="KW-0233">DNA recombination</keyword>
<evidence type="ECO:0000256" key="4">
    <source>
        <dbReference type="ARBA" id="ARBA00022763"/>
    </source>
</evidence>
<feature type="region of interest" description="Disordered" evidence="10">
    <location>
        <begin position="19"/>
        <end position="55"/>
    </location>
</feature>
<evidence type="ECO:0000256" key="10">
    <source>
        <dbReference type="SAM" id="MobiDB-lite"/>
    </source>
</evidence>
<feature type="compositionally biased region" description="Basic and acidic residues" evidence="10">
    <location>
        <begin position="310"/>
        <end position="321"/>
    </location>
</feature>
<evidence type="ECO:0000256" key="1">
    <source>
        <dbReference type="ARBA" id="ARBA00004123"/>
    </source>
</evidence>
<keyword evidence="12" id="KW-1185">Reference proteome</keyword>
<feature type="compositionally biased region" description="Polar residues" evidence="10">
    <location>
        <begin position="847"/>
        <end position="860"/>
    </location>
</feature>
<dbReference type="InterPro" id="IPR018574">
    <property type="entry name" value="Structure-sp_endonuc_su_Slx4"/>
</dbReference>
<comment type="PTM">
    <text evidence="9">Phosphorylated in response to DNA damage.</text>
</comment>
<dbReference type="InterPro" id="IPR027784">
    <property type="entry name" value="Slx4_ascomycetes"/>
</dbReference>
<dbReference type="AlphaFoldDB" id="A0A8H7IS80"/>
<dbReference type="GO" id="GO:0033557">
    <property type="term" value="C:Slx1-Slx4 complex"/>
    <property type="evidence" value="ECO:0007669"/>
    <property type="project" value="UniProtKB-UniRule"/>
</dbReference>
<comment type="function">
    <text evidence="9">Regulatory subunit of the SLX1-SLX4 structure-specific endonuclease that resolves DNA secondary structures generated during DNA repair and recombination. Has endonuclease activity towards branched DNA substrates, introducing single-strand cuts in duplex DNA close to junctions with ss-DNA.</text>
</comment>
<feature type="compositionally biased region" description="Basic residues" evidence="10">
    <location>
        <begin position="298"/>
        <end position="309"/>
    </location>
</feature>
<comment type="caution">
    <text evidence="11">The sequence shown here is derived from an EMBL/GenBank/DDBJ whole genome shotgun (WGS) entry which is preliminary data.</text>
</comment>
<evidence type="ECO:0000313" key="12">
    <source>
        <dbReference type="Proteomes" id="UP000651452"/>
    </source>
</evidence>
<feature type="compositionally biased region" description="Polar residues" evidence="10">
    <location>
        <begin position="420"/>
        <end position="430"/>
    </location>
</feature>
<reference evidence="11" key="1">
    <citation type="submission" date="2018-12" db="EMBL/GenBank/DDBJ databases">
        <authorList>
            <person name="Syme R.A."/>
            <person name="Farfan-Caceres L."/>
            <person name="Lichtenzveig J."/>
        </authorList>
    </citation>
    <scope>NUCLEOTIDE SEQUENCE</scope>
    <source>
        <strain evidence="11">Al4</strain>
    </source>
</reference>
<keyword evidence="7 9" id="KW-0539">Nucleus</keyword>
<feature type="region of interest" description="Disordered" evidence="10">
    <location>
        <begin position="714"/>
        <end position="787"/>
    </location>
</feature>